<organism evidence="4 5">
    <name type="scientific">Rhizoctonia solani AG-3 Rhs1AP</name>
    <dbReference type="NCBI Taxonomy" id="1086054"/>
    <lineage>
        <taxon>Eukaryota</taxon>
        <taxon>Fungi</taxon>
        <taxon>Dikarya</taxon>
        <taxon>Basidiomycota</taxon>
        <taxon>Agaricomycotina</taxon>
        <taxon>Agaricomycetes</taxon>
        <taxon>Cantharellales</taxon>
        <taxon>Ceratobasidiaceae</taxon>
        <taxon>Rhizoctonia</taxon>
    </lineage>
</organism>
<dbReference type="EMBL" id="JATN01000322">
    <property type="protein sequence ID" value="EUC54456.1"/>
    <property type="molecule type" value="Genomic_DNA"/>
</dbReference>
<dbReference type="PROSITE" id="PS00678">
    <property type="entry name" value="WD_REPEATS_1"/>
    <property type="match status" value="1"/>
</dbReference>
<feature type="non-terminal residue" evidence="4">
    <location>
        <position position="90"/>
    </location>
</feature>
<dbReference type="InterPro" id="IPR011047">
    <property type="entry name" value="Quinoprotein_ADH-like_sf"/>
</dbReference>
<accession>X8IZL2</accession>
<dbReference type="PANTHER" id="PTHR45333:SF1">
    <property type="entry name" value="CHROMOSOME UNDETERMINED SCAFFOLD_625, WHOLE GENOME SHOTGUN SEQUENCE"/>
    <property type="match status" value="1"/>
</dbReference>
<evidence type="ECO:0000313" key="4">
    <source>
        <dbReference type="EMBL" id="EUC54456.1"/>
    </source>
</evidence>
<dbReference type="SUPFAM" id="SSF50998">
    <property type="entry name" value="Quinoprotein alcohol dehydrogenase-like"/>
    <property type="match status" value="1"/>
</dbReference>
<dbReference type="Pfam" id="PF00400">
    <property type="entry name" value="WD40"/>
    <property type="match status" value="1"/>
</dbReference>
<gene>
    <name evidence="4" type="ORF">RSOL_049990</name>
</gene>
<proteinExistence type="predicted"/>
<evidence type="ECO:0000256" key="2">
    <source>
        <dbReference type="ARBA" id="ARBA00022737"/>
    </source>
</evidence>
<comment type="caution">
    <text evidence="4">The sequence shown here is derived from an EMBL/GenBank/DDBJ whole genome shotgun (WGS) entry which is preliminary data.</text>
</comment>
<dbReference type="Proteomes" id="UP000030108">
    <property type="component" value="Unassembled WGS sequence"/>
</dbReference>
<feature type="repeat" description="WD" evidence="3">
    <location>
        <begin position="14"/>
        <end position="47"/>
    </location>
</feature>
<dbReference type="SMART" id="SM00320">
    <property type="entry name" value="WD40"/>
    <property type="match status" value="1"/>
</dbReference>
<name>X8IZL2_9AGAM</name>
<protein>
    <submittedName>
        <fullName evidence="4">WD domain, G-beta repeat protein</fullName>
    </submittedName>
</protein>
<evidence type="ECO:0000256" key="1">
    <source>
        <dbReference type="ARBA" id="ARBA00022574"/>
    </source>
</evidence>
<sequence length="90" mass="9899">MWDAQTGDSVFGPLKGHIDGVTSVAYSPDGTYIASASEDKTIRIWDVCMKPNSSPLIELVPEEDGWPTPFTSVAKKHGADVSRWLYQTEL</sequence>
<dbReference type="Gene3D" id="2.130.10.10">
    <property type="entry name" value="YVTN repeat-like/Quinoprotein amine dehydrogenase"/>
    <property type="match status" value="1"/>
</dbReference>
<dbReference type="OrthoDB" id="6262491at2759"/>
<dbReference type="InterPro" id="IPR015943">
    <property type="entry name" value="WD40/YVTN_repeat-like_dom_sf"/>
</dbReference>
<dbReference type="PROSITE" id="PS50294">
    <property type="entry name" value="WD_REPEATS_REGION"/>
    <property type="match status" value="1"/>
</dbReference>
<keyword evidence="1 3" id="KW-0853">WD repeat</keyword>
<evidence type="ECO:0000313" key="5">
    <source>
        <dbReference type="Proteomes" id="UP000030108"/>
    </source>
</evidence>
<dbReference type="InterPro" id="IPR019775">
    <property type="entry name" value="WD40_repeat_CS"/>
</dbReference>
<dbReference type="AlphaFoldDB" id="X8IZL2"/>
<reference evidence="5" key="1">
    <citation type="journal article" date="2014" name="Genome Announc.">
        <title>Draft genome sequence of the plant-pathogenic soil fungus Rhizoctonia solani anastomosis group 3 strain Rhs1AP.</title>
        <authorList>
            <person name="Cubeta M.A."/>
            <person name="Thomas E."/>
            <person name="Dean R.A."/>
            <person name="Jabaji S."/>
            <person name="Neate S.M."/>
            <person name="Tavantzis S."/>
            <person name="Toda T."/>
            <person name="Vilgalys R."/>
            <person name="Bharathan N."/>
            <person name="Fedorova-Abrams N."/>
            <person name="Pakala S.B."/>
            <person name="Pakala S.M."/>
            <person name="Zafar N."/>
            <person name="Joardar V."/>
            <person name="Losada L."/>
            <person name="Nierman W.C."/>
        </authorList>
    </citation>
    <scope>NUCLEOTIDE SEQUENCE [LARGE SCALE GENOMIC DNA]</scope>
    <source>
        <strain evidence="5">AG-3</strain>
    </source>
</reference>
<dbReference type="InterPro" id="IPR001680">
    <property type="entry name" value="WD40_rpt"/>
</dbReference>
<evidence type="ECO:0000256" key="3">
    <source>
        <dbReference type="PROSITE-ProRule" id="PRU00221"/>
    </source>
</evidence>
<dbReference type="PANTHER" id="PTHR45333">
    <property type="entry name" value="MEMBRANE PROTEIN-RELATED"/>
    <property type="match status" value="1"/>
</dbReference>
<keyword evidence="2" id="KW-0677">Repeat</keyword>
<dbReference type="PROSITE" id="PS50082">
    <property type="entry name" value="WD_REPEATS_2"/>
    <property type="match status" value="1"/>
</dbReference>